<evidence type="ECO:0000313" key="13">
    <source>
        <dbReference type="Proteomes" id="UP000057737"/>
    </source>
</evidence>
<comment type="subunit">
    <text evidence="9">Forms a cyclic heterotetrameric complex composed of two molecules of XerC and two molecules of XerD.</text>
</comment>
<feature type="domain" description="Tyr recombinase" evidence="10">
    <location>
        <begin position="130"/>
        <end position="317"/>
    </location>
</feature>
<keyword evidence="4 9" id="KW-0159">Chromosome partition</keyword>
<dbReference type="Gene3D" id="1.10.443.10">
    <property type="entry name" value="Intergrase catalytic core"/>
    <property type="match status" value="1"/>
</dbReference>
<keyword evidence="3 9" id="KW-0132">Cell division</keyword>
<dbReference type="GO" id="GO:0007059">
    <property type="term" value="P:chromosome segregation"/>
    <property type="evidence" value="ECO:0007669"/>
    <property type="project" value="UniProtKB-UniRule"/>
</dbReference>
<feature type="active site" description="O-(3'-phospho-DNA)-tyrosine intermediate" evidence="9">
    <location>
        <position position="304"/>
    </location>
</feature>
<feature type="active site" evidence="9">
    <location>
        <position position="175"/>
    </location>
</feature>
<evidence type="ECO:0000256" key="9">
    <source>
        <dbReference type="HAMAP-Rule" id="MF_01808"/>
    </source>
</evidence>
<comment type="function">
    <text evidence="9">Site-specific tyrosine recombinase, which acts by catalyzing the cutting and rejoining of the recombining DNA molecules. The XerC-XerD complex is essential to convert dimers of the bacterial chromosome into monomers to permit their segregation at cell division. It also contributes to the segregational stability of plasmids.</text>
</comment>
<evidence type="ECO:0000256" key="6">
    <source>
        <dbReference type="ARBA" id="ARBA00023125"/>
    </source>
</evidence>
<dbReference type="Proteomes" id="UP000057737">
    <property type="component" value="Unassembled WGS sequence"/>
</dbReference>
<evidence type="ECO:0000256" key="4">
    <source>
        <dbReference type="ARBA" id="ARBA00022829"/>
    </source>
</evidence>
<feature type="domain" description="Core-binding (CB)" evidence="11">
    <location>
        <begin position="18"/>
        <end position="109"/>
    </location>
</feature>
<keyword evidence="13" id="KW-1185">Reference proteome</keyword>
<dbReference type="Pfam" id="PF02899">
    <property type="entry name" value="Phage_int_SAM_1"/>
    <property type="match status" value="1"/>
</dbReference>
<dbReference type="PANTHER" id="PTHR30349:SF90">
    <property type="entry name" value="TYROSINE RECOMBINASE XERD"/>
    <property type="match status" value="1"/>
</dbReference>
<dbReference type="InterPro" id="IPR004107">
    <property type="entry name" value="Integrase_SAM-like_N"/>
</dbReference>
<evidence type="ECO:0000256" key="8">
    <source>
        <dbReference type="ARBA" id="ARBA00023306"/>
    </source>
</evidence>
<dbReference type="OrthoDB" id="9801717at2"/>
<feature type="active site" evidence="9">
    <location>
        <position position="295"/>
    </location>
</feature>
<dbReference type="Pfam" id="PF00589">
    <property type="entry name" value="Phage_integrase"/>
    <property type="match status" value="1"/>
</dbReference>
<dbReference type="GO" id="GO:0051301">
    <property type="term" value="P:cell division"/>
    <property type="evidence" value="ECO:0007669"/>
    <property type="project" value="UniProtKB-KW"/>
</dbReference>
<comment type="similarity">
    <text evidence="9">Belongs to the 'phage' integrase family. XerC subfamily.</text>
</comment>
<gene>
    <name evidence="9" type="primary">xerC</name>
    <name evidence="12" type="ORF">AS156_02515</name>
</gene>
<keyword evidence="7 9" id="KW-0233">DNA recombination</keyword>
<evidence type="ECO:0000256" key="7">
    <source>
        <dbReference type="ARBA" id="ARBA00023172"/>
    </source>
</evidence>
<dbReference type="AlphaFoldDB" id="A0A120FRB8"/>
<dbReference type="GO" id="GO:0005737">
    <property type="term" value="C:cytoplasm"/>
    <property type="evidence" value="ECO:0007669"/>
    <property type="project" value="UniProtKB-SubCell"/>
</dbReference>
<evidence type="ECO:0000256" key="2">
    <source>
        <dbReference type="ARBA" id="ARBA00022490"/>
    </source>
</evidence>
<dbReference type="RefSeq" id="WP_066501053.1">
    <property type="nucleotide sequence ID" value="NZ_LNCU01000024.1"/>
</dbReference>
<dbReference type="InterPro" id="IPR010998">
    <property type="entry name" value="Integrase_recombinase_N"/>
</dbReference>
<comment type="caution">
    <text evidence="12">The sequence shown here is derived from an EMBL/GenBank/DDBJ whole genome shotgun (WGS) entry which is preliminary data.</text>
</comment>
<dbReference type="GO" id="GO:0009037">
    <property type="term" value="F:tyrosine-based site-specific recombinase activity"/>
    <property type="evidence" value="ECO:0007669"/>
    <property type="project" value="UniProtKB-UniRule"/>
</dbReference>
<reference evidence="12 13" key="1">
    <citation type="submission" date="2015-11" db="EMBL/GenBank/DDBJ databases">
        <title>Draft Genome Sequence of the Strain BR 10303 (Bradyrhizobium sp.) isolated from nodules of Centrolobium paraense.</title>
        <authorList>
            <person name="Zelli J.E."/>
            <person name="Simoes-Araujo J.L."/>
            <person name="Barauna A.C."/>
            <person name="Silva K."/>
        </authorList>
    </citation>
    <scope>NUCLEOTIDE SEQUENCE [LARGE SCALE GENOMIC DNA]</scope>
    <source>
        <strain evidence="12 13">BR 10303</strain>
    </source>
</reference>
<evidence type="ECO:0000256" key="3">
    <source>
        <dbReference type="ARBA" id="ARBA00022618"/>
    </source>
</evidence>
<dbReference type="GO" id="GO:0006313">
    <property type="term" value="P:DNA transposition"/>
    <property type="evidence" value="ECO:0007669"/>
    <property type="project" value="UniProtKB-UniRule"/>
</dbReference>
<dbReference type="SUPFAM" id="SSF47823">
    <property type="entry name" value="lambda integrase-like, N-terminal domain"/>
    <property type="match status" value="1"/>
</dbReference>
<keyword evidence="8 9" id="KW-0131">Cell cycle</keyword>
<dbReference type="InterPro" id="IPR002104">
    <property type="entry name" value="Integrase_catalytic"/>
</dbReference>
<dbReference type="EMBL" id="LNCU01000024">
    <property type="protein sequence ID" value="KWV59852.1"/>
    <property type="molecule type" value="Genomic_DNA"/>
</dbReference>
<evidence type="ECO:0000259" key="10">
    <source>
        <dbReference type="PROSITE" id="PS51898"/>
    </source>
</evidence>
<dbReference type="InterPro" id="IPR023009">
    <property type="entry name" value="Tyrosine_recombinase_XerC/XerD"/>
</dbReference>
<keyword evidence="6 9" id="KW-0238">DNA-binding</keyword>
<dbReference type="InterPro" id="IPR050090">
    <property type="entry name" value="Tyrosine_recombinase_XerCD"/>
</dbReference>
<keyword evidence="2 9" id="KW-0963">Cytoplasm</keyword>
<feature type="active site" evidence="9">
    <location>
        <position position="272"/>
    </location>
</feature>
<dbReference type="Gene3D" id="1.10.150.130">
    <property type="match status" value="1"/>
</dbReference>
<dbReference type="PANTHER" id="PTHR30349">
    <property type="entry name" value="PHAGE INTEGRASE-RELATED"/>
    <property type="match status" value="1"/>
</dbReference>
<dbReference type="InterPro" id="IPR011010">
    <property type="entry name" value="DNA_brk_join_enz"/>
</dbReference>
<evidence type="ECO:0000259" key="11">
    <source>
        <dbReference type="PROSITE" id="PS51900"/>
    </source>
</evidence>
<keyword evidence="5 9" id="KW-0229">DNA integration</keyword>
<protein>
    <recommendedName>
        <fullName evidence="9">Tyrosine recombinase XerC</fullName>
    </recommendedName>
</protein>
<feature type="active site" evidence="9">
    <location>
        <position position="269"/>
    </location>
</feature>
<dbReference type="InterPro" id="IPR044068">
    <property type="entry name" value="CB"/>
</dbReference>
<dbReference type="InterPro" id="IPR013762">
    <property type="entry name" value="Integrase-like_cat_sf"/>
</dbReference>
<organism evidence="12 13">
    <name type="scientific">Bradyrhizobium macuxiense</name>
    <dbReference type="NCBI Taxonomy" id="1755647"/>
    <lineage>
        <taxon>Bacteria</taxon>
        <taxon>Pseudomonadati</taxon>
        <taxon>Pseudomonadota</taxon>
        <taxon>Alphaproteobacteria</taxon>
        <taxon>Hyphomicrobiales</taxon>
        <taxon>Nitrobacteraceae</taxon>
        <taxon>Bradyrhizobium</taxon>
    </lineage>
</organism>
<name>A0A120FRB8_9BRAD</name>
<feature type="active site" evidence="9">
    <location>
        <position position="201"/>
    </location>
</feature>
<evidence type="ECO:0000313" key="12">
    <source>
        <dbReference type="EMBL" id="KWV59852.1"/>
    </source>
</evidence>
<dbReference type="HAMAP" id="MF_01808">
    <property type="entry name" value="Recomb_XerC_XerD"/>
    <property type="match status" value="1"/>
</dbReference>
<comment type="subcellular location">
    <subcellularLocation>
        <location evidence="1 9">Cytoplasm</location>
    </subcellularLocation>
</comment>
<evidence type="ECO:0000256" key="5">
    <source>
        <dbReference type="ARBA" id="ARBA00022908"/>
    </source>
</evidence>
<dbReference type="SUPFAM" id="SSF56349">
    <property type="entry name" value="DNA breaking-rejoining enzymes"/>
    <property type="match status" value="1"/>
</dbReference>
<evidence type="ECO:0000256" key="1">
    <source>
        <dbReference type="ARBA" id="ARBA00004496"/>
    </source>
</evidence>
<sequence>MARTEQSIQPIELDCADATVTQEMTRWLSHLRAERRLSPKTLEAYARDVRQCLVFLAGHWGTQVTLAAFAALEASDVRAFMAMRRTEEIGGRSLMRALAGLRSFGRFLEREGKGKVGALSAIRAPKIAKSLPKPIHMEAAKRFADADERAGEERETWILVRDAAVMALLYGSGLRISEALGLKRRDVPKPGEGDVLVVTGKGNKTRMVPVLQNVLQLIADYAAICPHQLSPTGPMFVGARGGPLSPRIIQLTMERLRGALGLPDSATPHALRHSFATHLLSRGGDLRAIQELLGHASLSTTQIYTGIDSERLLEVYRSAHPRG</sequence>
<dbReference type="PROSITE" id="PS51900">
    <property type="entry name" value="CB"/>
    <property type="match status" value="1"/>
</dbReference>
<proteinExistence type="inferred from homology"/>
<dbReference type="GO" id="GO:0003677">
    <property type="term" value="F:DNA binding"/>
    <property type="evidence" value="ECO:0007669"/>
    <property type="project" value="UniProtKB-UniRule"/>
</dbReference>
<dbReference type="PROSITE" id="PS51898">
    <property type="entry name" value="TYR_RECOMBINASE"/>
    <property type="match status" value="1"/>
</dbReference>
<accession>A0A120FRB8</accession>